<dbReference type="AlphaFoldDB" id="A0A6G1JL07"/>
<reference evidence="3" key="1">
    <citation type="journal article" date="2020" name="Stud. Mycol.">
        <title>101 Dothideomycetes genomes: a test case for predicting lifestyles and emergence of pathogens.</title>
        <authorList>
            <person name="Haridas S."/>
            <person name="Albert R."/>
            <person name="Binder M."/>
            <person name="Bloem J."/>
            <person name="Labutti K."/>
            <person name="Salamov A."/>
            <person name="Andreopoulos B."/>
            <person name="Baker S."/>
            <person name="Barry K."/>
            <person name="Bills G."/>
            <person name="Bluhm B."/>
            <person name="Cannon C."/>
            <person name="Castanera R."/>
            <person name="Culley D."/>
            <person name="Daum C."/>
            <person name="Ezra D."/>
            <person name="Gonzalez J."/>
            <person name="Henrissat B."/>
            <person name="Kuo A."/>
            <person name="Liang C."/>
            <person name="Lipzen A."/>
            <person name="Lutzoni F."/>
            <person name="Magnuson J."/>
            <person name="Mondo S."/>
            <person name="Nolan M."/>
            <person name="Ohm R."/>
            <person name="Pangilinan J."/>
            <person name="Park H.-J."/>
            <person name="Ramirez L."/>
            <person name="Alfaro M."/>
            <person name="Sun H."/>
            <person name="Tritt A."/>
            <person name="Yoshinaga Y."/>
            <person name="Zwiers L.-H."/>
            <person name="Turgeon B."/>
            <person name="Goodwin S."/>
            <person name="Spatafora J."/>
            <person name="Crous P."/>
            <person name="Grigoriev I."/>
        </authorList>
    </citation>
    <scope>NUCLEOTIDE SEQUENCE</scope>
    <source>
        <strain evidence="3">CBS 122367</strain>
    </source>
</reference>
<organism evidence="3 4">
    <name type="scientific">Lentithecium fluviatile CBS 122367</name>
    <dbReference type="NCBI Taxonomy" id="1168545"/>
    <lineage>
        <taxon>Eukaryota</taxon>
        <taxon>Fungi</taxon>
        <taxon>Dikarya</taxon>
        <taxon>Ascomycota</taxon>
        <taxon>Pezizomycotina</taxon>
        <taxon>Dothideomycetes</taxon>
        <taxon>Pleosporomycetidae</taxon>
        <taxon>Pleosporales</taxon>
        <taxon>Massarineae</taxon>
        <taxon>Lentitheciaceae</taxon>
        <taxon>Lentithecium</taxon>
    </lineage>
</organism>
<dbReference type="SUPFAM" id="SSF54695">
    <property type="entry name" value="POZ domain"/>
    <property type="match status" value="1"/>
</dbReference>
<sequence length="485" mass="51659">MASTEEPKPPSLSALARGNDMIVVSVGPTQQKYRIYKDLISFYSEYFRNALKEPWKEAEDRVIELPDIEPQVFDVFVDWLYSQKVPEKNKQWVEPTDKIKSNSTEHVQLAEQLVMKTYVFADRFMDCIPPYYEVIIYAFDNLTEKSAMLDLLVGLHCAFWDESCDTESNGELELRKELPVEFLLRVMIRSSKMKDKEKAKSLVECGCHREKAKDREGCESCRPEEKVEENKEDEEAPADGEAQNDEAAQANDGEEDDAEVEAEPEADAEGDEADDGAQEDDEATTDGNATGGDLQEGNGAPANSAEGSGEGTSGNDGGLTGGAPQASSETPASGMPEVSGAPPADGTSQVDGEPQSNDAGQTATGERTNEPVQAGTSSDGGDTRPKGEGPSKDKAQTSTTEQATSNASGVQAARAGGDSATAPQPNDVPVEAATTTTQTEAVPQGETTVTTDGSSSSNDAAAAAENSRLNDESRESATNAPVVSA</sequence>
<feature type="compositionally biased region" description="Polar residues" evidence="1">
    <location>
        <begin position="346"/>
        <end position="380"/>
    </location>
</feature>
<protein>
    <recommendedName>
        <fullName evidence="2">BTB domain-containing protein</fullName>
    </recommendedName>
</protein>
<dbReference type="Gene3D" id="3.30.710.10">
    <property type="entry name" value="Potassium Channel Kv1.1, Chain A"/>
    <property type="match status" value="1"/>
</dbReference>
<dbReference type="CDD" id="cd18186">
    <property type="entry name" value="BTB_POZ_ZBTB_KLHL-like"/>
    <property type="match status" value="1"/>
</dbReference>
<feature type="domain" description="BTB" evidence="2">
    <location>
        <begin position="19"/>
        <end position="89"/>
    </location>
</feature>
<dbReference type="PROSITE" id="PS50097">
    <property type="entry name" value="BTB"/>
    <property type="match status" value="1"/>
</dbReference>
<proteinExistence type="predicted"/>
<dbReference type="PANTHER" id="PTHR47843">
    <property type="entry name" value="BTB DOMAIN-CONTAINING PROTEIN-RELATED"/>
    <property type="match status" value="1"/>
</dbReference>
<evidence type="ECO:0000313" key="4">
    <source>
        <dbReference type="Proteomes" id="UP000799291"/>
    </source>
</evidence>
<feature type="region of interest" description="Disordered" evidence="1">
    <location>
        <begin position="216"/>
        <end position="485"/>
    </location>
</feature>
<feature type="compositionally biased region" description="Polar residues" evidence="1">
    <location>
        <begin position="476"/>
        <end position="485"/>
    </location>
</feature>
<name>A0A6G1JL07_9PLEO</name>
<evidence type="ECO:0000313" key="3">
    <source>
        <dbReference type="EMBL" id="KAF2690839.1"/>
    </source>
</evidence>
<dbReference type="InterPro" id="IPR011333">
    <property type="entry name" value="SKP1/BTB/POZ_sf"/>
</dbReference>
<keyword evidence="4" id="KW-1185">Reference proteome</keyword>
<feature type="compositionally biased region" description="Polar residues" evidence="1">
    <location>
        <begin position="396"/>
        <end position="409"/>
    </location>
</feature>
<dbReference type="PANTHER" id="PTHR47843:SF2">
    <property type="entry name" value="BTB DOMAIN-CONTAINING PROTEIN"/>
    <property type="match status" value="1"/>
</dbReference>
<feature type="compositionally biased region" description="Low complexity" evidence="1">
    <location>
        <begin position="428"/>
        <end position="444"/>
    </location>
</feature>
<dbReference type="Pfam" id="PF00651">
    <property type="entry name" value="BTB"/>
    <property type="match status" value="1"/>
</dbReference>
<accession>A0A6G1JL07</accession>
<dbReference type="Proteomes" id="UP000799291">
    <property type="component" value="Unassembled WGS sequence"/>
</dbReference>
<feature type="compositionally biased region" description="Basic and acidic residues" evidence="1">
    <location>
        <begin position="216"/>
        <end position="229"/>
    </location>
</feature>
<feature type="compositionally biased region" description="Low complexity" evidence="1">
    <location>
        <begin position="454"/>
        <end position="467"/>
    </location>
</feature>
<feature type="compositionally biased region" description="Acidic residues" evidence="1">
    <location>
        <begin position="230"/>
        <end position="244"/>
    </location>
</feature>
<feature type="compositionally biased region" description="Basic and acidic residues" evidence="1">
    <location>
        <begin position="381"/>
        <end position="395"/>
    </location>
</feature>
<gene>
    <name evidence="3" type="ORF">K458DRAFT_426270</name>
</gene>
<feature type="compositionally biased region" description="Gly residues" evidence="1">
    <location>
        <begin position="308"/>
        <end position="321"/>
    </location>
</feature>
<feature type="compositionally biased region" description="Acidic residues" evidence="1">
    <location>
        <begin position="252"/>
        <end position="284"/>
    </location>
</feature>
<dbReference type="OrthoDB" id="194443at2759"/>
<evidence type="ECO:0000259" key="2">
    <source>
        <dbReference type="PROSITE" id="PS50097"/>
    </source>
</evidence>
<dbReference type="InterPro" id="IPR000210">
    <property type="entry name" value="BTB/POZ_dom"/>
</dbReference>
<evidence type="ECO:0000256" key="1">
    <source>
        <dbReference type="SAM" id="MobiDB-lite"/>
    </source>
</evidence>
<dbReference type="SMART" id="SM00225">
    <property type="entry name" value="BTB"/>
    <property type="match status" value="1"/>
</dbReference>
<dbReference type="EMBL" id="MU005570">
    <property type="protein sequence ID" value="KAF2690839.1"/>
    <property type="molecule type" value="Genomic_DNA"/>
</dbReference>